<gene>
    <name evidence="10" type="ORF">ACHAXA_010378</name>
</gene>
<evidence type="ECO:0000313" key="11">
    <source>
        <dbReference type="Proteomes" id="UP001530377"/>
    </source>
</evidence>
<feature type="transmembrane region" description="Helical" evidence="9">
    <location>
        <begin position="62"/>
        <end position="81"/>
    </location>
</feature>
<dbReference type="GO" id="GO:0006952">
    <property type="term" value="P:defense response"/>
    <property type="evidence" value="ECO:0007669"/>
    <property type="project" value="UniProtKB-KW"/>
</dbReference>
<dbReference type="GO" id="GO:0016020">
    <property type="term" value="C:membrane"/>
    <property type="evidence" value="ECO:0007669"/>
    <property type="project" value="UniProtKB-SubCell"/>
</dbReference>
<evidence type="ECO:0000256" key="9">
    <source>
        <dbReference type="SAM" id="Phobius"/>
    </source>
</evidence>
<feature type="transmembrane region" description="Helical" evidence="9">
    <location>
        <begin position="557"/>
        <end position="580"/>
    </location>
</feature>
<accession>A0ABD3RC93</accession>
<dbReference type="PANTHER" id="PTHR31942">
    <property type="entry name" value="MLO-LIKE PROTEIN 1"/>
    <property type="match status" value="1"/>
</dbReference>
<feature type="region of interest" description="Disordered" evidence="8">
    <location>
        <begin position="778"/>
        <end position="805"/>
    </location>
</feature>
<reference evidence="10 11" key="1">
    <citation type="submission" date="2024-10" db="EMBL/GenBank/DDBJ databases">
        <title>Updated reference genomes for cyclostephanoid diatoms.</title>
        <authorList>
            <person name="Roberts W.R."/>
            <person name="Alverson A.J."/>
        </authorList>
    </citation>
    <scope>NUCLEOTIDE SEQUENCE [LARGE SCALE GENOMIC DNA]</scope>
    <source>
        <strain evidence="10 11">AJA228-03</strain>
    </source>
</reference>
<comment type="similarity">
    <text evidence="2">Belongs to the MLO family.</text>
</comment>
<organism evidence="10 11">
    <name type="scientific">Cyclostephanos tholiformis</name>
    <dbReference type="NCBI Taxonomy" id="382380"/>
    <lineage>
        <taxon>Eukaryota</taxon>
        <taxon>Sar</taxon>
        <taxon>Stramenopiles</taxon>
        <taxon>Ochrophyta</taxon>
        <taxon>Bacillariophyta</taxon>
        <taxon>Coscinodiscophyceae</taxon>
        <taxon>Thalassiosirophycidae</taxon>
        <taxon>Stephanodiscales</taxon>
        <taxon>Stephanodiscaceae</taxon>
        <taxon>Cyclostephanos</taxon>
    </lineage>
</organism>
<evidence type="ECO:0000256" key="3">
    <source>
        <dbReference type="ARBA" id="ARBA00022692"/>
    </source>
</evidence>
<evidence type="ECO:0000256" key="4">
    <source>
        <dbReference type="ARBA" id="ARBA00022821"/>
    </source>
</evidence>
<keyword evidence="7" id="KW-0568">Pathogenesis-related protein</keyword>
<evidence type="ECO:0000256" key="8">
    <source>
        <dbReference type="SAM" id="MobiDB-lite"/>
    </source>
</evidence>
<keyword evidence="6 9" id="KW-0472">Membrane</keyword>
<feature type="transmembrane region" description="Helical" evidence="9">
    <location>
        <begin position="345"/>
        <end position="361"/>
    </location>
</feature>
<evidence type="ECO:0000256" key="7">
    <source>
        <dbReference type="ARBA" id="ARBA00023265"/>
    </source>
</evidence>
<feature type="transmembrane region" description="Helical" evidence="9">
    <location>
        <begin position="310"/>
        <end position="333"/>
    </location>
</feature>
<proteinExistence type="inferred from homology"/>
<evidence type="ECO:0000256" key="5">
    <source>
        <dbReference type="ARBA" id="ARBA00022989"/>
    </source>
</evidence>
<dbReference type="AlphaFoldDB" id="A0ABD3RC93"/>
<feature type="transmembrane region" description="Helical" evidence="9">
    <location>
        <begin position="242"/>
        <end position="263"/>
    </location>
</feature>
<dbReference type="EMBL" id="JALLPB020000327">
    <property type="protein sequence ID" value="KAL3810448.1"/>
    <property type="molecule type" value="Genomic_DNA"/>
</dbReference>
<evidence type="ECO:0000256" key="1">
    <source>
        <dbReference type="ARBA" id="ARBA00004141"/>
    </source>
</evidence>
<dbReference type="PANTHER" id="PTHR31942:SF127">
    <property type="entry name" value="ION TRANSPORT DOMAIN-CONTAINING PROTEIN"/>
    <property type="match status" value="1"/>
</dbReference>
<keyword evidence="3 9" id="KW-0812">Transmembrane</keyword>
<evidence type="ECO:0000256" key="2">
    <source>
        <dbReference type="ARBA" id="ARBA00006574"/>
    </source>
</evidence>
<dbReference type="Proteomes" id="UP001530377">
    <property type="component" value="Unassembled WGS sequence"/>
</dbReference>
<keyword evidence="11" id="KW-1185">Reference proteome</keyword>
<evidence type="ECO:0000256" key="6">
    <source>
        <dbReference type="ARBA" id="ARBA00023136"/>
    </source>
</evidence>
<dbReference type="Pfam" id="PF03094">
    <property type="entry name" value="Mlo"/>
    <property type="match status" value="1"/>
</dbReference>
<feature type="transmembrane region" description="Helical" evidence="9">
    <location>
        <begin position="517"/>
        <end position="537"/>
    </location>
</feature>
<protein>
    <submittedName>
        <fullName evidence="10">Uncharacterized protein</fullName>
    </submittedName>
</protein>
<keyword evidence="5 9" id="KW-1133">Transmembrane helix</keyword>
<comment type="subcellular location">
    <subcellularLocation>
        <location evidence="1">Membrane</location>
        <topology evidence="1">Multi-pass membrane protein</topology>
    </subcellularLocation>
</comment>
<feature type="transmembrane region" description="Helical" evidence="9">
    <location>
        <begin position="210"/>
        <end position="230"/>
    </location>
</feature>
<name>A0ABD3RC93_9STRA</name>
<sequence>MVELMRHGLDVAARGHLFFQTVLELIYREITTLGFVELLLHILHTLHVNLQLQEAFTTVHFMLFYTAIFNAIQSCIVRLIAVRRTNRSWLETEDTEIGHYVGIRKEFDRLERKIKQENSAWPNVSSNDVNDSPSSYFWESFHGVLSDLALQIRHPRLHRRRSKLLTVIRFHELRAHFIECNNLPPKFKVSSYLERSLTSVMLDFVHISPVAWIIFIAICDLIFFITGMILNNTGSYQRVERALLYFLIASMVIFVAINTVLYFKMRYISYKMRQLKLSDKARPSLLSALHGGTTESFDQLDLFWGSNPRIIIVIFQIMQFVYAIGLAGVLSYYDDLPDFTPFKRYELLLLFLFSYSIFIKLTSDILPWYTLCTSMGQLVNKAILNETMANMRLSEEIRRIVSLEEETKAEEEIARRRNEIEYKKANAASCTRGVHSSCENVPPMISSSESVQLTRSMDSNHVDDIPQDLDVDSKSHTNDVPDAMVSDETIVTRRGRTKAFSKGIHLRAFFQSLHYRVISLLLGPTICFWIIARVNMFNVSEGLFNQPASWYAVLDDFFWWEVSWYCLMIFEMMLVLAVCLNKSDRKGSFLPCSAALFGLMIILICMLLLLIAETKRCCQDGSFVAEEINEEEIYGAGHRFLVSESSNSDHHDDLSLEDIDCCPEFGNRWYGGLGEIEPWTALIVLYPMRFLFASRIVALFGNVAEKDQHSAKHEYSHHVHLSIDSKKLRDVWLSAIGIHGEVAKMFGMFSGEMLQCMLGIYSKKSIDDSKELEISITDDQTSGDSKGIEYRRSRNDVSEKGTPDHSSRQLLNRIQSFHTSSTELASKLKSSAHCTDDIVTFDDFSYPTARLICRMRRCERLLLPLLDEWLVVDAVLTSHELILFSVLYETEETSLVPDQSTSSLRDGGKGLYLCDVASGRRIVSQFNLEEMSGMDIEHRIAIDKEDISGDDVEVNHIDNLLEYWQGGDIPSKGYQVSSMNKRWGHVNEDRLKIRFKHQTLFLRFIADLKEMETSSNSPDHIGAEAKLWCSTIARLRGFTSLRRQNFPRFGENFGDDFVKTCDRSHQEGGQSARNLRIPKLRRLSLY</sequence>
<comment type="caution">
    <text evidence="10">The sequence shown here is derived from an EMBL/GenBank/DDBJ whole genome shotgun (WGS) entry which is preliminary data.</text>
</comment>
<feature type="transmembrane region" description="Helical" evidence="9">
    <location>
        <begin position="592"/>
        <end position="612"/>
    </location>
</feature>
<evidence type="ECO:0000313" key="10">
    <source>
        <dbReference type="EMBL" id="KAL3810448.1"/>
    </source>
</evidence>
<feature type="compositionally biased region" description="Basic and acidic residues" evidence="8">
    <location>
        <begin position="786"/>
        <end position="805"/>
    </location>
</feature>
<dbReference type="InterPro" id="IPR004326">
    <property type="entry name" value="Mlo"/>
</dbReference>
<keyword evidence="4" id="KW-0611">Plant defense</keyword>